<dbReference type="Proteomes" id="UP001163321">
    <property type="component" value="Chromosome 1"/>
</dbReference>
<dbReference type="EMBL" id="CM047580">
    <property type="protein sequence ID" value="KAI9922292.1"/>
    <property type="molecule type" value="Genomic_DNA"/>
</dbReference>
<name>A0ACC0WUM4_9STRA</name>
<evidence type="ECO:0000313" key="2">
    <source>
        <dbReference type="Proteomes" id="UP001163321"/>
    </source>
</evidence>
<sequence length="405" mass="46869">MNGLQSFFPTNPGPRNPYYRHSQSRKPRSSAKERFFTLVGIMVVLLLLVGYQNHKNLTSLDDIASGTMKKTSLRVSTLEEMEPRQSLSSSPLSLKIMTFNLRFAGTSDGLNGWQYRKDYVADIINRYHPVVLGTQEGLKAQLAELEGLLVHPYERFGVERDENSEFEQIFYDREVLTRVDSGDFWLSETPDVSWTKGWDAACVRMVTWGEFRLQATQQKLFVFNTQLDHVGPKSREEGSKLLWKRIQQIAGDAPLFLLGDFNTYRYTNIYSYFTSQKDGPQLHEAWPEAEKQIGDVSYTYHGWAGVNNDEEKTAVRGANHIDWIFYRPQMKVLTTEVITENRHGRYPSDHYPIQAELAGQVSYMHPVLHCVIEGRVVTQVYSLDLHEIMDCQKQWPQWPKRTQQI</sequence>
<reference evidence="1 2" key="1">
    <citation type="journal article" date="2022" name="bioRxiv">
        <title>The genome of the oomycete Peronosclerospora sorghi, a cosmopolitan pathogen of maize and sorghum, is inflated with dispersed pseudogenes.</title>
        <authorList>
            <person name="Fletcher K."/>
            <person name="Martin F."/>
            <person name="Isakeit T."/>
            <person name="Cavanaugh K."/>
            <person name="Magill C."/>
            <person name="Michelmore R."/>
        </authorList>
    </citation>
    <scope>NUCLEOTIDE SEQUENCE [LARGE SCALE GENOMIC DNA]</scope>
    <source>
        <strain evidence="1">P6</strain>
    </source>
</reference>
<comment type="caution">
    <text evidence="1">The sequence shown here is derived from an EMBL/GenBank/DDBJ whole genome shotgun (WGS) entry which is preliminary data.</text>
</comment>
<keyword evidence="2" id="KW-1185">Reference proteome</keyword>
<organism evidence="1 2">
    <name type="scientific">Peronosclerospora sorghi</name>
    <dbReference type="NCBI Taxonomy" id="230839"/>
    <lineage>
        <taxon>Eukaryota</taxon>
        <taxon>Sar</taxon>
        <taxon>Stramenopiles</taxon>
        <taxon>Oomycota</taxon>
        <taxon>Peronosporomycetes</taxon>
        <taxon>Peronosporales</taxon>
        <taxon>Peronosporaceae</taxon>
        <taxon>Peronosclerospora</taxon>
    </lineage>
</organism>
<accession>A0ACC0WUM4</accession>
<gene>
    <name evidence="1" type="ORF">PsorP6_001747</name>
</gene>
<protein>
    <submittedName>
        <fullName evidence="1">Uncharacterized protein</fullName>
    </submittedName>
</protein>
<proteinExistence type="predicted"/>
<evidence type="ECO:0000313" key="1">
    <source>
        <dbReference type="EMBL" id="KAI9922292.1"/>
    </source>
</evidence>